<name>A0A9Q3H9X4_9BASI</name>
<evidence type="ECO:0000313" key="1">
    <source>
        <dbReference type="EMBL" id="MBW0496707.1"/>
    </source>
</evidence>
<proteinExistence type="predicted"/>
<dbReference type="Proteomes" id="UP000765509">
    <property type="component" value="Unassembled WGS sequence"/>
</dbReference>
<accession>A0A9Q3H9X4</accession>
<evidence type="ECO:0000313" key="2">
    <source>
        <dbReference type="Proteomes" id="UP000765509"/>
    </source>
</evidence>
<sequence>MPSVPTFDHIPPPNSQKSLLFSKDDVFKEIKDVGEDNSTSSLHLFHVNGEVPPSSYHESPQKLLDEYEEQEEMKTAVNDIPSSYHHYLGVFSKVKAKVFLPHHAYSYHIKLEESVPPFVVI</sequence>
<dbReference type="EMBL" id="AVOT02013775">
    <property type="protein sequence ID" value="MBW0496707.1"/>
    <property type="molecule type" value="Genomic_DNA"/>
</dbReference>
<reference evidence="1" key="1">
    <citation type="submission" date="2021-03" db="EMBL/GenBank/DDBJ databases">
        <title>Draft genome sequence of rust myrtle Austropuccinia psidii MF-1, a brazilian biotype.</title>
        <authorList>
            <person name="Quecine M.C."/>
            <person name="Pachon D.M.R."/>
            <person name="Bonatelli M.L."/>
            <person name="Correr F.H."/>
            <person name="Franceschini L.M."/>
            <person name="Leite T.F."/>
            <person name="Margarido G.R.A."/>
            <person name="Almeida C.A."/>
            <person name="Ferrarezi J.A."/>
            <person name="Labate C.A."/>
        </authorList>
    </citation>
    <scope>NUCLEOTIDE SEQUENCE</scope>
    <source>
        <strain evidence="1">MF-1</strain>
    </source>
</reference>
<keyword evidence="2" id="KW-1185">Reference proteome</keyword>
<comment type="caution">
    <text evidence="1">The sequence shown here is derived from an EMBL/GenBank/DDBJ whole genome shotgun (WGS) entry which is preliminary data.</text>
</comment>
<dbReference type="AlphaFoldDB" id="A0A9Q3H9X4"/>
<organism evidence="1 2">
    <name type="scientific">Austropuccinia psidii MF-1</name>
    <dbReference type="NCBI Taxonomy" id="1389203"/>
    <lineage>
        <taxon>Eukaryota</taxon>
        <taxon>Fungi</taxon>
        <taxon>Dikarya</taxon>
        <taxon>Basidiomycota</taxon>
        <taxon>Pucciniomycotina</taxon>
        <taxon>Pucciniomycetes</taxon>
        <taxon>Pucciniales</taxon>
        <taxon>Sphaerophragmiaceae</taxon>
        <taxon>Austropuccinia</taxon>
    </lineage>
</organism>
<protein>
    <submittedName>
        <fullName evidence="1">Uncharacterized protein</fullName>
    </submittedName>
</protein>
<gene>
    <name evidence="1" type="ORF">O181_036422</name>
</gene>